<dbReference type="OrthoDB" id="2740448at2759"/>
<protein>
    <submittedName>
        <fullName evidence="1">Uncharacterized protein</fullName>
    </submittedName>
</protein>
<organism evidence="1 2">
    <name type="scientific">Pseudocercospora fijiensis (strain CIRAD86)</name>
    <name type="common">Black leaf streak disease fungus</name>
    <name type="synonym">Mycosphaerella fijiensis</name>
    <dbReference type="NCBI Taxonomy" id="383855"/>
    <lineage>
        <taxon>Eukaryota</taxon>
        <taxon>Fungi</taxon>
        <taxon>Dikarya</taxon>
        <taxon>Ascomycota</taxon>
        <taxon>Pezizomycotina</taxon>
        <taxon>Dothideomycetes</taxon>
        <taxon>Dothideomycetidae</taxon>
        <taxon>Mycosphaerellales</taxon>
        <taxon>Mycosphaerellaceae</taxon>
        <taxon>Pseudocercospora</taxon>
    </lineage>
</organism>
<name>M2ZTM6_PSEFD</name>
<dbReference type="RefSeq" id="XP_007927744.1">
    <property type="nucleotide sequence ID" value="XM_007929553.1"/>
</dbReference>
<evidence type="ECO:0000313" key="2">
    <source>
        <dbReference type="Proteomes" id="UP000016932"/>
    </source>
</evidence>
<proteinExistence type="predicted"/>
<dbReference type="KEGG" id="pfj:MYCFIDRAFT_175897"/>
<dbReference type="EMBL" id="KB446559">
    <property type="protein sequence ID" value="EME82359.1"/>
    <property type="molecule type" value="Genomic_DNA"/>
</dbReference>
<accession>M2ZTM6</accession>
<gene>
    <name evidence="1" type="ORF">MYCFIDRAFT_175897</name>
</gene>
<dbReference type="GeneID" id="19333463"/>
<sequence length="193" mass="22014">MSYVVLREMLHIEGVLVARQQPTASIQWMNTLHTISQPTDKPTSIAAEHFGSYALIHAHIHLLAGLYKAHQGKVSECGYWYSSVARRHDQLSLHNNSTTPKLQGSFTLEHDLILTASRICLFLKASPKRDKYSVFKNRRHLRHRDGGSGRWSNDEGAFLAAQIELWRMFQRILRLKDGDGSLNQNPAPIIEFE</sequence>
<evidence type="ECO:0000313" key="1">
    <source>
        <dbReference type="EMBL" id="EME82359.1"/>
    </source>
</evidence>
<keyword evidence="2" id="KW-1185">Reference proteome</keyword>
<dbReference type="AlphaFoldDB" id="M2ZTM6"/>
<dbReference type="VEuPathDB" id="FungiDB:MYCFIDRAFT_175897"/>
<reference evidence="1 2" key="1">
    <citation type="journal article" date="2012" name="PLoS Pathog.">
        <title>Diverse lifestyles and strategies of plant pathogenesis encoded in the genomes of eighteen Dothideomycetes fungi.</title>
        <authorList>
            <person name="Ohm R.A."/>
            <person name="Feau N."/>
            <person name="Henrissat B."/>
            <person name="Schoch C.L."/>
            <person name="Horwitz B.A."/>
            <person name="Barry K.W."/>
            <person name="Condon B.J."/>
            <person name="Copeland A.C."/>
            <person name="Dhillon B."/>
            <person name="Glaser F."/>
            <person name="Hesse C.N."/>
            <person name="Kosti I."/>
            <person name="LaButti K."/>
            <person name="Lindquist E.A."/>
            <person name="Lucas S."/>
            <person name="Salamov A.A."/>
            <person name="Bradshaw R.E."/>
            <person name="Ciuffetti L."/>
            <person name="Hamelin R.C."/>
            <person name="Kema G.H.J."/>
            <person name="Lawrence C."/>
            <person name="Scott J.A."/>
            <person name="Spatafora J.W."/>
            <person name="Turgeon B.G."/>
            <person name="de Wit P.J.G.M."/>
            <person name="Zhong S."/>
            <person name="Goodwin S.B."/>
            <person name="Grigoriev I.V."/>
        </authorList>
    </citation>
    <scope>NUCLEOTIDE SEQUENCE [LARGE SCALE GENOMIC DNA]</scope>
    <source>
        <strain evidence="1 2">CIRAD86</strain>
    </source>
</reference>
<dbReference type="Proteomes" id="UP000016932">
    <property type="component" value="Unassembled WGS sequence"/>
</dbReference>
<dbReference type="HOGENOM" id="CLU_1409364_0_0_1"/>